<feature type="region of interest" description="Disordered" evidence="1">
    <location>
        <begin position="63"/>
        <end position="86"/>
    </location>
</feature>
<protein>
    <submittedName>
        <fullName evidence="2">Uncharacterized protein</fullName>
    </submittedName>
</protein>
<dbReference type="EMBL" id="FUXI01000006">
    <property type="protein sequence ID" value="SJZ57295.1"/>
    <property type="molecule type" value="Genomic_DNA"/>
</dbReference>
<evidence type="ECO:0000256" key="1">
    <source>
        <dbReference type="SAM" id="MobiDB-lite"/>
    </source>
</evidence>
<organism evidence="2 3">
    <name type="scientific">Pilibacter termitis</name>
    <dbReference type="NCBI Taxonomy" id="263852"/>
    <lineage>
        <taxon>Bacteria</taxon>
        <taxon>Bacillati</taxon>
        <taxon>Bacillota</taxon>
        <taxon>Bacilli</taxon>
        <taxon>Lactobacillales</taxon>
        <taxon>Enterococcaceae</taxon>
        <taxon>Pilibacter</taxon>
    </lineage>
</organism>
<dbReference type="STRING" id="263852.SAMN02745116_00777"/>
<dbReference type="RefSeq" id="WP_078806728.1">
    <property type="nucleotide sequence ID" value="NZ_FUXI01000006.1"/>
</dbReference>
<reference evidence="2 3" key="1">
    <citation type="submission" date="2017-02" db="EMBL/GenBank/DDBJ databases">
        <authorList>
            <person name="Peterson S.W."/>
        </authorList>
    </citation>
    <scope>NUCLEOTIDE SEQUENCE [LARGE SCALE GENOMIC DNA]</scope>
    <source>
        <strain evidence="2 3">ATCC BAA-1030</strain>
    </source>
</reference>
<gene>
    <name evidence="2" type="ORF">SAMN02745116_00777</name>
</gene>
<evidence type="ECO:0000313" key="2">
    <source>
        <dbReference type="EMBL" id="SJZ57295.1"/>
    </source>
</evidence>
<accession>A0A1T4LRI2</accession>
<name>A0A1T4LRI2_9ENTE</name>
<feature type="compositionally biased region" description="Basic and acidic residues" evidence="1">
    <location>
        <begin position="75"/>
        <end position="86"/>
    </location>
</feature>
<dbReference type="AlphaFoldDB" id="A0A1T4LRI2"/>
<sequence>MFGRSKKKSRFAELEELDEFDLLDEELDELDDEELDELFEKTKPATKKKEGKILPFLPNKETVKESPKVTSTVEAAKKEEEKKEDFQKKYEQERQLKENLELEKNALQERVEKLQTDLSAVSANEEATSQLKDLRQENEQLQSQIKLLKETNENTSSLELNNLKAENEKLKNAWKAAEMRVQALEQGQHTQQEMPAGIATLLEKIEVMERQLIFNEKLTEELTEQKVHAEEIVHRTKEQADRMLILARQKALQILSGENET</sequence>
<dbReference type="Proteomes" id="UP000190328">
    <property type="component" value="Unassembled WGS sequence"/>
</dbReference>
<proteinExistence type="predicted"/>
<evidence type="ECO:0000313" key="3">
    <source>
        <dbReference type="Proteomes" id="UP000190328"/>
    </source>
</evidence>
<keyword evidence="3" id="KW-1185">Reference proteome</keyword>